<proteinExistence type="predicted"/>
<protein>
    <submittedName>
        <fullName evidence="1">Uncharacterized protein</fullName>
    </submittedName>
</protein>
<dbReference type="Proteomes" id="UP001500974">
    <property type="component" value="Unassembled WGS sequence"/>
</dbReference>
<dbReference type="EMBL" id="BAAAON010000002">
    <property type="protein sequence ID" value="GAA2176396.1"/>
    <property type="molecule type" value="Genomic_DNA"/>
</dbReference>
<gene>
    <name evidence="1" type="ORF">GCM10009784_22670</name>
</gene>
<organism evidence="1 2">
    <name type="scientific">Arthrobacter parietis</name>
    <dbReference type="NCBI Taxonomy" id="271434"/>
    <lineage>
        <taxon>Bacteria</taxon>
        <taxon>Bacillati</taxon>
        <taxon>Actinomycetota</taxon>
        <taxon>Actinomycetes</taxon>
        <taxon>Micrococcales</taxon>
        <taxon>Micrococcaceae</taxon>
        <taxon>Arthrobacter</taxon>
    </lineage>
</organism>
<dbReference type="RefSeq" id="WP_277358885.1">
    <property type="nucleotide sequence ID" value="NZ_BAAAON010000002.1"/>
</dbReference>
<evidence type="ECO:0000313" key="2">
    <source>
        <dbReference type="Proteomes" id="UP001500974"/>
    </source>
</evidence>
<evidence type="ECO:0000313" key="1">
    <source>
        <dbReference type="EMBL" id="GAA2176396.1"/>
    </source>
</evidence>
<comment type="caution">
    <text evidence="1">The sequence shown here is derived from an EMBL/GenBank/DDBJ whole genome shotgun (WGS) entry which is preliminary data.</text>
</comment>
<sequence>MWFAGLSIQAGLSPNIDGRALATSGSVLDAQVCTVFMYLLLHRSPNAVVDSAYIADAGGAFEWPTAECEH</sequence>
<accession>A0ABP5MUG6</accession>
<keyword evidence="2" id="KW-1185">Reference proteome</keyword>
<name>A0ABP5MUG6_9MICC</name>
<reference evidence="2" key="1">
    <citation type="journal article" date="2019" name="Int. J. Syst. Evol. Microbiol.">
        <title>The Global Catalogue of Microorganisms (GCM) 10K type strain sequencing project: providing services to taxonomists for standard genome sequencing and annotation.</title>
        <authorList>
            <consortium name="The Broad Institute Genomics Platform"/>
            <consortium name="The Broad Institute Genome Sequencing Center for Infectious Disease"/>
            <person name="Wu L."/>
            <person name="Ma J."/>
        </authorList>
    </citation>
    <scope>NUCLEOTIDE SEQUENCE [LARGE SCALE GENOMIC DNA]</scope>
    <source>
        <strain evidence="2">JCM 14917</strain>
    </source>
</reference>